<dbReference type="Pfam" id="PF00107">
    <property type="entry name" value="ADH_zinc_N"/>
    <property type="match status" value="1"/>
</dbReference>
<evidence type="ECO:0000259" key="3">
    <source>
        <dbReference type="SMART" id="SM00829"/>
    </source>
</evidence>
<comment type="caution">
    <text evidence="4">The sequence shown here is derived from an EMBL/GenBank/DDBJ whole genome shotgun (WGS) entry which is preliminary data.</text>
</comment>
<dbReference type="PANTHER" id="PTHR43401">
    <property type="entry name" value="L-THREONINE 3-DEHYDROGENASE"/>
    <property type="match status" value="1"/>
</dbReference>
<comment type="cofactor">
    <cofactor evidence="1">
        <name>Zn(2+)</name>
        <dbReference type="ChEBI" id="CHEBI:29105"/>
    </cofactor>
</comment>
<feature type="domain" description="Enoyl reductase (ER)" evidence="3">
    <location>
        <begin position="28"/>
        <end position="381"/>
    </location>
</feature>
<name>A0ABN2T1P2_9MICO</name>
<dbReference type="InterPro" id="IPR013149">
    <property type="entry name" value="ADH-like_C"/>
</dbReference>
<protein>
    <submittedName>
        <fullName evidence="4">Alcohol dehydrogenase catalytic domain-containing protein</fullName>
    </submittedName>
</protein>
<gene>
    <name evidence="4" type="ORF">GCM10009777_37240</name>
</gene>
<keyword evidence="2" id="KW-0560">Oxidoreductase</keyword>
<proteinExistence type="predicted"/>
<dbReference type="InterPro" id="IPR020843">
    <property type="entry name" value="ER"/>
</dbReference>
<dbReference type="InterPro" id="IPR050129">
    <property type="entry name" value="Zn_alcohol_dh"/>
</dbReference>
<dbReference type="SMART" id="SM00829">
    <property type="entry name" value="PKS_ER"/>
    <property type="match status" value="1"/>
</dbReference>
<dbReference type="PANTHER" id="PTHR43401:SF5">
    <property type="entry name" value="ALCOHOL DEHYDROGENASE-RELATED"/>
    <property type="match status" value="1"/>
</dbReference>
<dbReference type="InterPro" id="IPR036291">
    <property type="entry name" value="NAD(P)-bd_dom_sf"/>
</dbReference>
<reference evidence="4 5" key="1">
    <citation type="journal article" date="2019" name="Int. J. Syst. Evol. Microbiol.">
        <title>The Global Catalogue of Microorganisms (GCM) 10K type strain sequencing project: providing services to taxonomists for standard genome sequencing and annotation.</title>
        <authorList>
            <consortium name="The Broad Institute Genomics Platform"/>
            <consortium name="The Broad Institute Genome Sequencing Center for Infectious Disease"/>
            <person name="Wu L."/>
            <person name="Ma J."/>
        </authorList>
    </citation>
    <scope>NUCLEOTIDE SEQUENCE [LARGE SCALE GENOMIC DNA]</scope>
    <source>
        <strain evidence="4 5">JCM 14902</strain>
    </source>
</reference>
<dbReference type="InterPro" id="IPR011032">
    <property type="entry name" value="GroES-like_sf"/>
</dbReference>
<evidence type="ECO:0000256" key="2">
    <source>
        <dbReference type="ARBA" id="ARBA00023002"/>
    </source>
</evidence>
<evidence type="ECO:0000313" key="4">
    <source>
        <dbReference type="EMBL" id="GAA1996797.1"/>
    </source>
</evidence>
<keyword evidence="5" id="KW-1185">Reference proteome</keyword>
<dbReference type="EMBL" id="BAAAOH010000001">
    <property type="protein sequence ID" value="GAA1996797.1"/>
    <property type="molecule type" value="Genomic_DNA"/>
</dbReference>
<dbReference type="RefSeq" id="WP_344065893.1">
    <property type="nucleotide sequence ID" value="NZ_BAAAOH010000001.1"/>
</dbReference>
<dbReference type="Proteomes" id="UP001500326">
    <property type="component" value="Unassembled WGS sequence"/>
</dbReference>
<accession>A0ABN2T1P2</accession>
<sequence>MSTVTAAEVDIDDSVTLTMNAARLHEIGGRFQLDEVERPTPGERDVVIRVEACNVVPNLKNVITSYPDWFPFLPLPQLPAIFGLDSAGVVVDVGTQVRNVRPGDRVYLNPGRDSGDSHASRRGERINDPAYTFQGYFGFGEGSQTIFEDYPQGGFCEFQKAPADGLVILPDEVSFEQACRFGYLGTAYSALRKAGAGSGTTVLINGGTGTLGVGAVLNALAMGAPKILVMARNPELLERVRLLSPRRIVTISHGEQPIPEWVRSHTDGLGADIFIDAVGPGAPKEITLAGIESLRRGGRMVDIGGMSEDLPLEMFRLMCFQISVIGSLWFSVAEGQDMAAMAAAGTLDLSVFDHEVFPLSAVNEALASLESRTGGFTNVVIAPGATF</sequence>
<dbReference type="SUPFAM" id="SSF51735">
    <property type="entry name" value="NAD(P)-binding Rossmann-fold domains"/>
    <property type="match status" value="1"/>
</dbReference>
<evidence type="ECO:0000313" key="5">
    <source>
        <dbReference type="Proteomes" id="UP001500326"/>
    </source>
</evidence>
<dbReference type="Gene3D" id="3.90.180.10">
    <property type="entry name" value="Medium-chain alcohol dehydrogenases, catalytic domain"/>
    <property type="match status" value="1"/>
</dbReference>
<evidence type="ECO:0000256" key="1">
    <source>
        <dbReference type="ARBA" id="ARBA00001947"/>
    </source>
</evidence>
<dbReference type="Pfam" id="PF08240">
    <property type="entry name" value="ADH_N"/>
    <property type="match status" value="1"/>
</dbReference>
<organism evidence="4 5">
    <name type="scientific">Microbacterium pumilum</name>
    <dbReference type="NCBI Taxonomy" id="344165"/>
    <lineage>
        <taxon>Bacteria</taxon>
        <taxon>Bacillati</taxon>
        <taxon>Actinomycetota</taxon>
        <taxon>Actinomycetes</taxon>
        <taxon>Micrococcales</taxon>
        <taxon>Microbacteriaceae</taxon>
        <taxon>Microbacterium</taxon>
    </lineage>
</organism>
<dbReference type="SUPFAM" id="SSF50129">
    <property type="entry name" value="GroES-like"/>
    <property type="match status" value="1"/>
</dbReference>
<dbReference type="InterPro" id="IPR013154">
    <property type="entry name" value="ADH-like_N"/>
</dbReference>